<dbReference type="NCBIfam" id="TIGR03506">
    <property type="entry name" value="FlgEFG_subfam"/>
    <property type="match status" value="1"/>
</dbReference>
<dbReference type="Proteomes" id="UP000601522">
    <property type="component" value="Unassembled WGS sequence"/>
</dbReference>
<dbReference type="SUPFAM" id="SSF117143">
    <property type="entry name" value="Flagellar hook protein flgE"/>
    <property type="match status" value="1"/>
</dbReference>
<name>A0A926ILL9_9FIRM</name>
<dbReference type="InterPro" id="IPR020013">
    <property type="entry name" value="Flagellar_FlgE/F/G"/>
</dbReference>
<keyword evidence="5" id="KW-0966">Cell projection</keyword>
<accession>A0A926ILL9</accession>
<dbReference type="InterPro" id="IPR010930">
    <property type="entry name" value="Flg_bb/hook_C_dom"/>
</dbReference>
<feature type="domain" description="Flagellar basal-body/hook protein C-terminal" evidence="3">
    <location>
        <begin position="214"/>
        <end position="258"/>
    </location>
</feature>
<protein>
    <submittedName>
        <fullName evidence="5">Flagellar hook-basal body protein</fullName>
    </submittedName>
</protein>
<organism evidence="5 6">
    <name type="scientific">Wansuia hejianensis</name>
    <dbReference type="NCBI Taxonomy" id="2763667"/>
    <lineage>
        <taxon>Bacteria</taxon>
        <taxon>Bacillati</taxon>
        <taxon>Bacillota</taxon>
        <taxon>Clostridia</taxon>
        <taxon>Lachnospirales</taxon>
        <taxon>Lachnospiraceae</taxon>
        <taxon>Wansuia</taxon>
    </lineage>
</organism>
<dbReference type="GO" id="GO:0071978">
    <property type="term" value="P:bacterial-type flagellum-dependent swarming motility"/>
    <property type="evidence" value="ECO:0007669"/>
    <property type="project" value="TreeGrafter"/>
</dbReference>
<dbReference type="Pfam" id="PF06429">
    <property type="entry name" value="Flg_bbr_C"/>
    <property type="match status" value="1"/>
</dbReference>
<dbReference type="PANTHER" id="PTHR30435">
    <property type="entry name" value="FLAGELLAR PROTEIN"/>
    <property type="match status" value="1"/>
</dbReference>
<comment type="subcellular location">
    <subcellularLocation>
        <location evidence="2">Bacterial flagellum basal body</location>
    </subcellularLocation>
</comment>
<dbReference type="GO" id="GO:0009425">
    <property type="term" value="C:bacterial-type flagellum basal body"/>
    <property type="evidence" value="ECO:0007669"/>
    <property type="project" value="UniProtKB-SubCell"/>
</dbReference>
<sequence length="260" mass="28647">MMYTVLNIGKAGMNAMQNKMDSTADDLANLNTYGYKKKEISFQELMHNQVNNREVILSGNANNGSINMGSKSGIGTINFHQGTIIPSTGDFHMAIEGNGFFGVRDENGNLMLTRNGGFHINSNNTITDDSGYPLDIQLNIPFNQWDSSKVSISVDGRITQKINGEDVHLGTVVLYNPEILDSMTPLGEGRYMPSPNVALYNSINNREAFGNINQYALEASNVETAKAMADMITTQRAYSINAKAIQTTDDIMQFINNIKR</sequence>
<keyword evidence="6" id="KW-1185">Reference proteome</keyword>
<comment type="similarity">
    <text evidence="1 2">Belongs to the flagella basal body rod proteins family.</text>
</comment>
<keyword evidence="2" id="KW-0975">Bacterial flagellum</keyword>
<dbReference type="InterPro" id="IPR053967">
    <property type="entry name" value="LlgE_F_G-like_D1"/>
</dbReference>
<dbReference type="RefSeq" id="WP_249323097.1">
    <property type="nucleotide sequence ID" value="NZ_JACRTK010000001.1"/>
</dbReference>
<evidence type="ECO:0000313" key="6">
    <source>
        <dbReference type="Proteomes" id="UP000601522"/>
    </source>
</evidence>
<evidence type="ECO:0000313" key="5">
    <source>
        <dbReference type="EMBL" id="MBC8590279.1"/>
    </source>
</evidence>
<dbReference type="InterPro" id="IPR037925">
    <property type="entry name" value="FlgE/F/G-like"/>
</dbReference>
<evidence type="ECO:0000259" key="3">
    <source>
        <dbReference type="Pfam" id="PF06429"/>
    </source>
</evidence>
<keyword evidence="5" id="KW-0969">Cilium</keyword>
<evidence type="ECO:0000256" key="1">
    <source>
        <dbReference type="ARBA" id="ARBA00009677"/>
    </source>
</evidence>
<keyword evidence="5" id="KW-0282">Flagellum</keyword>
<dbReference type="EMBL" id="JACRTK010000001">
    <property type="protein sequence ID" value="MBC8590279.1"/>
    <property type="molecule type" value="Genomic_DNA"/>
</dbReference>
<gene>
    <name evidence="5" type="ORF">H8689_03870</name>
</gene>
<dbReference type="Pfam" id="PF22692">
    <property type="entry name" value="LlgE_F_G_D1"/>
    <property type="match status" value="1"/>
</dbReference>
<dbReference type="AlphaFoldDB" id="A0A926ILL9"/>
<proteinExistence type="inferred from homology"/>
<dbReference type="PANTHER" id="PTHR30435:SF19">
    <property type="entry name" value="FLAGELLAR BASAL-BODY ROD PROTEIN FLGG"/>
    <property type="match status" value="1"/>
</dbReference>
<reference evidence="5 6" key="1">
    <citation type="submission" date="2020-08" db="EMBL/GenBank/DDBJ databases">
        <title>Genome public.</title>
        <authorList>
            <person name="Liu C."/>
            <person name="Sun Q."/>
        </authorList>
    </citation>
    <scope>NUCLEOTIDE SEQUENCE [LARGE SCALE GENOMIC DNA]</scope>
    <source>
        <strain evidence="5 6">NSJ-26</strain>
    </source>
</reference>
<feature type="domain" description="Flagellar hook protein FlgE/F/G-like D1" evidence="4">
    <location>
        <begin position="94"/>
        <end position="159"/>
    </location>
</feature>
<comment type="caution">
    <text evidence="5">The sequence shown here is derived from an EMBL/GenBank/DDBJ whole genome shotgun (WGS) entry which is preliminary data.</text>
</comment>
<evidence type="ECO:0000256" key="2">
    <source>
        <dbReference type="RuleBase" id="RU362116"/>
    </source>
</evidence>
<evidence type="ECO:0000259" key="4">
    <source>
        <dbReference type="Pfam" id="PF22692"/>
    </source>
</evidence>